<dbReference type="AlphaFoldDB" id="A0A8J5MVW0"/>
<evidence type="ECO:0000313" key="2">
    <source>
        <dbReference type="Proteomes" id="UP000747542"/>
    </source>
</evidence>
<name>A0A8J5MVW0_HOMAM</name>
<dbReference type="Proteomes" id="UP000747542">
    <property type="component" value="Unassembled WGS sequence"/>
</dbReference>
<sequence length="272" mass="30166">MTQDDSDELLAVYTQNILDESVVNMVQTVQSLGKDQYAKYCKEVITDRTLTIHEPIKKNALLLFTGKNSDLLNILAKDTQNNPPDSIDMKLLGGAAIMHLLPTANIVTFDENADQYGTHTAPAASKNPREKSEERVIKERLWVRTSSQETGSTSNVTRPTSKNSLHSFPIRLPQLFFEEPIDPWHLARTLHIITSMLSKKTQAGRNPPPPPTPAQTHTVAISTADSTSQVVWLGVQRGRVRDCTTTCCAHPSVSVKTGTWVLRPVMENVAKE</sequence>
<proteinExistence type="predicted"/>
<dbReference type="EMBL" id="JAHLQT010022636">
    <property type="protein sequence ID" value="KAG7166385.1"/>
    <property type="molecule type" value="Genomic_DNA"/>
</dbReference>
<gene>
    <name evidence="1" type="ORF">Hamer_G011222</name>
</gene>
<organism evidence="1 2">
    <name type="scientific">Homarus americanus</name>
    <name type="common">American lobster</name>
    <dbReference type="NCBI Taxonomy" id="6706"/>
    <lineage>
        <taxon>Eukaryota</taxon>
        <taxon>Metazoa</taxon>
        <taxon>Ecdysozoa</taxon>
        <taxon>Arthropoda</taxon>
        <taxon>Crustacea</taxon>
        <taxon>Multicrustacea</taxon>
        <taxon>Malacostraca</taxon>
        <taxon>Eumalacostraca</taxon>
        <taxon>Eucarida</taxon>
        <taxon>Decapoda</taxon>
        <taxon>Pleocyemata</taxon>
        <taxon>Astacidea</taxon>
        <taxon>Nephropoidea</taxon>
        <taxon>Nephropidae</taxon>
        <taxon>Homarus</taxon>
    </lineage>
</organism>
<accession>A0A8J5MVW0</accession>
<keyword evidence="2" id="KW-1185">Reference proteome</keyword>
<comment type="caution">
    <text evidence="1">The sequence shown here is derived from an EMBL/GenBank/DDBJ whole genome shotgun (WGS) entry which is preliminary data.</text>
</comment>
<reference evidence="1" key="1">
    <citation type="journal article" date="2021" name="Sci. Adv.">
        <title>The American lobster genome reveals insights on longevity, neural, and immune adaptations.</title>
        <authorList>
            <person name="Polinski J.M."/>
            <person name="Zimin A.V."/>
            <person name="Clark K.F."/>
            <person name="Kohn A.B."/>
            <person name="Sadowski N."/>
            <person name="Timp W."/>
            <person name="Ptitsyn A."/>
            <person name="Khanna P."/>
            <person name="Romanova D.Y."/>
            <person name="Williams P."/>
            <person name="Greenwood S.J."/>
            <person name="Moroz L.L."/>
            <person name="Walt D.R."/>
            <person name="Bodnar A.G."/>
        </authorList>
    </citation>
    <scope>NUCLEOTIDE SEQUENCE</scope>
    <source>
        <strain evidence="1">GMGI-L3</strain>
    </source>
</reference>
<evidence type="ECO:0000313" key="1">
    <source>
        <dbReference type="EMBL" id="KAG7166385.1"/>
    </source>
</evidence>
<protein>
    <submittedName>
        <fullName evidence="1">Uncharacterized protein</fullName>
    </submittedName>
</protein>